<accession>A0AAW0B3D4</accession>
<dbReference type="Pfam" id="PF12937">
    <property type="entry name" value="F-box-like"/>
    <property type="match status" value="1"/>
</dbReference>
<feature type="region of interest" description="Disordered" evidence="1">
    <location>
        <begin position="1"/>
        <end position="22"/>
    </location>
</feature>
<dbReference type="Proteomes" id="UP001362999">
    <property type="component" value="Unassembled WGS sequence"/>
</dbReference>
<dbReference type="SUPFAM" id="SSF52047">
    <property type="entry name" value="RNI-like"/>
    <property type="match status" value="1"/>
</dbReference>
<gene>
    <name evidence="3" type="ORF">R3P38DRAFT_2970731</name>
</gene>
<dbReference type="AlphaFoldDB" id="A0AAW0B3D4"/>
<sequence length="550" mass="62124">MTRSLRCNNGATVRQDGPHPTFSVPVDRVRPGNRSLREKRESNPFDTAGLVPKCPRICCDPSLERPTEWAKSCSDAVNASRTMFYIDATEAARTVEEIGPVRIMHSSCQKELQRLRCMLAARRPHSSIGVPHYRSCSHACCSSSLYPPPRTSPEWCRLHRVVQQLQLRHRDMSRYLVAKQSLLAPIRRLPPELLQQVFMLIVISDTYGTITQYLCEFSYTYGALLPGKAVAAVRLAHVCCYWRAVALNTRELWSTIILRSEHSQFRFYLSLAKTAPLTVFCSPPVDKWTVKTLVRRSRYWRTITLDLTRLTDLEAARQNAPLLQSLCLRDLELVQTIDIFRDAPSLRRLSLKAVYYSSLSLSKFIAPWKALTSLTLNPIATFAFSECIQICPRDPPVEIINRPEPHCSLRKLVISGQYPQETVIPYSFPHLLSLSIEVSKLHGDLSAFLARSSHLEMLVVGGFRRDNTDILTHAPLRLPVELRLATPSLRILHLRSSLSGLGIVTPEFHGPLVLHLPDDPFVPRATLSEAELEAEVLAMHDEADLAALIE</sequence>
<protein>
    <recommendedName>
        <fullName evidence="2">F-box domain-containing protein</fullName>
    </recommendedName>
</protein>
<proteinExistence type="predicted"/>
<reference evidence="3 4" key="1">
    <citation type="journal article" date="2024" name="J Genomics">
        <title>Draft genome sequencing and assembly of Favolaschia claudopus CIRM-BRFM 2984 isolated from oak limbs.</title>
        <authorList>
            <person name="Navarro D."/>
            <person name="Drula E."/>
            <person name="Chaduli D."/>
            <person name="Cazenave R."/>
            <person name="Ahrendt S."/>
            <person name="Wang J."/>
            <person name="Lipzen A."/>
            <person name="Daum C."/>
            <person name="Barry K."/>
            <person name="Grigoriev I.V."/>
            <person name="Favel A."/>
            <person name="Rosso M.N."/>
            <person name="Martin F."/>
        </authorList>
    </citation>
    <scope>NUCLEOTIDE SEQUENCE [LARGE SCALE GENOMIC DNA]</scope>
    <source>
        <strain evidence="3 4">CIRM-BRFM 2984</strain>
    </source>
</reference>
<dbReference type="InterPro" id="IPR032675">
    <property type="entry name" value="LRR_dom_sf"/>
</dbReference>
<dbReference type="Gene3D" id="1.20.1280.50">
    <property type="match status" value="1"/>
</dbReference>
<name>A0AAW0B3D4_9AGAR</name>
<comment type="caution">
    <text evidence="3">The sequence shown here is derived from an EMBL/GenBank/DDBJ whole genome shotgun (WGS) entry which is preliminary data.</text>
</comment>
<dbReference type="EMBL" id="JAWWNJ010000042">
    <property type="protein sequence ID" value="KAK7019877.1"/>
    <property type="molecule type" value="Genomic_DNA"/>
</dbReference>
<feature type="compositionally biased region" description="Polar residues" evidence="1">
    <location>
        <begin position="1"/>
        <end position="12"/>
    </location>
</feature>
<evidence type="ECO:0000313" key="4">
    <source>
        <dbReference type="Proteomes" id="UP001362999"/>
    </source>
</evidence>
<dbReference type="Gene3D" id="3.80.10.10">
    <property type="entry name" value="Ribonuclease Inhibitor"/>
    <property type="match status" value="1"/>
</dbReference>
<feature type="domain" description="F-box" evidence="2">
    <location>
        <begin position="186"/>
        <end position="258"/>
    </location>
</feature>
<dbReference type="InterPro" id="IPR001810">
    <property type="entry name" value="F-box_dom"/>
</dbReference>
<evidence type="ECO:0000259" key="2">
    <source>
        <dbReference type="Pfam" id="PF12937"/>
    </source>
</evidence>
<organism evidence="3 4">
    <name type="scientific">Favolaschia claudopus</name>
    <dbReference type="NCBI Taxonomy" id="2862362"/>
    <lineage>
        <taxon>Eukaryota</taxon>
        <taxon>Fungi</taxon>
        <taxon>Dikarya</taxon>
        <taxon>Basidiomycota</taxon>
        <taxon>Agaricomycotina</taxon>
        <taxon>Agaricomycetes</taxon>
        <taxon>Agaricomycetidae</taxon>
        <taxon>Agaricales</taxon>
        <taxon>Marasmiineae</taxon>
        <taxon>Mycenaceae</taxon>
        <taxon>Favolaschia</taxon>
    </lineage>
</organism>
<keyword evidence="4" id="KW-1185">Reference proteome</keyword>
<evidence type="ECO:0000313" key="3">
    <source>
        <dbReference type="EMBL" id="KAK7019877.1"/>
    </source>
</evidence>
<evidence type="ECO:0000256" key="1">
    <source>
        <dbReference type="SAM" id="MobiDB-lite"/>
    </source>
</evidence>